<feature type="compositionally biased region" description="Low complexity" evidence="1">
    <location>
        <begin position="330"/>
        <end position="345"/>
    </location>
</feature>
<feature type="compositionally biased region" description="Basic residues" evidence="1">
    <location>
        <begin position="320"/>
        <end position="329"/>
    </location>
</feature>
<dbReference type="EMBL" id="JALLBG020000089">
    <property type="protein sequence ID" value="KAL3766054.1"/>
    <property type="molecule type" value="Genomic_DNA"/>
</dbReference>
<protein>
    <submittedName>
        <fullName evidence="2">Uncharacterized protein</fullName>
    </submittedName>
</protein>
<sequence length="353" mass="38807">MLGTRRSNLSRPKRTPMKNEDTFDGSAIPLFYTPSSNYICYSDNNKVNGLGNLKNNSSGITSATSLNTSLNTFSYESSFEYDGDESTSFQSSKLQMILSATSKSLTQIAAEKIKEGRYSYRMNECDQSKSSMSTVTTKSCSTSTSSSSSSSASQSYAKLPSTVLKYMFKCDGGKVGEKIVSNDSSHVVAFKRGSTIQEPCDESIGTVKTTSTLSSRSRRSKKLQARRSQIVDASFKGTSVSTDVVPSKQQQMKKEPITIVASTVRGRGGFMIPIDEMNDLRPFDEENGVELQLVEDHTYYLSKIDNEIMQHQRRVERELRKSRRARHRSGISSSSGSGSSCSSLSPTPSQADF</sequence>
<dbReference type="Proteomes" id="UP001530293">
    <property type="component" value="Unassembled WGS sequence"/>
</dbReference>
<evidence type="ECO:0000256" key="1">
    <source>
        <dbReference type="SAM" id="MobiDB-lite"/>
    </source>
</evidence>
<feature type="compositionally biased region" description="Polar residues" evidence="1">
    <location>
        <begin position="1"/>
        <end position="10"/>
    </location>
</feature>
<feature type="region of interest" description="Disordered" evidence="1">
    <location>
        <begin position="317"/>
        <end position="353"/>
    </location>
</feature>
<evidence type="ECO:0000313" key="2">
    <source>
        <dbReference type="EMBL" id="KAL3766054.1"/>
    </source>
</evidence>
<name>A0ABD3MPX7_9STRA</name>
<comment type="caution">
    <text evidence="2">The sequence shown here is derived from an EMBL/GenBank/DDBJ whole genome shotgun (WGS) entry which is preliminary data.</text>
</comment>
<reference evidence="2 3" key="1">
    <citation type="submission" date="2024-10" db="EMBL/GenBank/DDBJ databases">
        <title>Updated reference genomes for cyclostephanoid diatoms.</title>
        <authorList>
            <person name="Roberts W.R."/>
            <person name="Alverson A.J."/>
        </authorList>
    </citation>
    <scope>NUCLEOTIDE SEQUENCE [LARGE SCALE GENOMIC DNA]</scope>
    <source>
        <strain evidence="2 3">AJA232-27</strain>
    </source>
</reference>
<dbReference type="AlphaFoldDB" id="A0ABD3MPX7"/>
<gene>
    <name evidence="2" type="ORF">ACHAWU_002769</name>
</gene>
<proteinExistence type="predicted"/>
<organism evidence="2 3">
    <name type="scientific">Discostella pseudostelligera</name>
    <dbReference type="NCBI Taxonomy" id="259834"/>
    <lineage>
        <taxon>Eukaryota</taxon>
        <taxon>Sar</taxon>
        <taxon>Stramenopiles</taxon>
        <taxon>Ochrophyta</taxon>
        <taxon>Bacillariophyta</taxon>
        <taxon>Coscinodiscophyceae</taxon>
        <taxon>Thalassiosirophycidae</taxon>
        <taxon>Stephanodiscales</taxon>
        <taxon>Stephanodiscaceae</taxon>
        <taxon>Discostella</taxon>
    </lineage>
</organism>
<keyword evidence="3" id="KW-1185">Reference proteome</keyword>
<accession>A0ABD3MPX7</accession>
<feature type="region of interest" description="Disordered" evidence="1">
    <location>
        <begin position="1"/>
        <end position="21"/>
    </location>
</feature>
<evidence type="ECO:0000313" key="3">
    <source>
        <dbReference type="Proteomes" id="UP001530293"/>
    </source>
</evidence>